<evidence type="ECO:0000313" key="3">
    <source>
        <dbReference type="Proteomes" id="UP000199564"/>
    </source>
</evidence>
<dbReference type="SMART" id="SM01321">
    <property type="entry name" value="Y1_Tnp"/>
    <property type="match status" value="1"/>
</dbReference>
<dbReference type="GO" id="GO:0006313">
    <property type="term" value="P:DNA transposition"/>
    <property type="evidence" value="ECO:0007669"/>
    <property type="project" value="InterPro"/>
</dbReference>
<name>A0A1I5HGQ5_9BACT</name>
<evidence type="ECO:0000259" key="1">
    <source>
        <dbReference type="SMART" id="SM01321"/>
    </source>
</evidence>
<dbReference type="AlphaFoldDB" id="A0A1I5HGQ5"/>
<dbReference type="GO" id="GO:0004803">
    <property type="term" value="F:transposase activity"/>
    <property type="evidence" value="ECO:0007669"/>
    <property type="project" value="InterPro"/>
</dbReference>
<proteinExistence type="predicted"/>
<reference evidence="3" key="1">
    <citation type="submission" date="2016-10" db="EMBL/GenBank/DDBJ databases">
        <authorList>
            <person name="Varghese N."/>
            <person name="Submissions S."/>
        </authorList>
    </citation>
    <scope>NUCLEOTIDE SEQUENCE [LARGE SCALE GENOMIC DNA]</scope>
    <source>
        <strain evidence="3">DSM 15282</strain>
    </source>
</reference>
<dbReference type="InterPro" id="IPR036515">
    <property type="entry name" value="Transposase_17_sf"/>
</dbReference>
<dbReference type="GO" id="GO:0003677">
    <property type="term" value="F:DNA binding"/>
    <property type="evidence" value="ECO:0007669"/>
    <property type="project" value="InterPro"/>
</dbReference>
<protein>
    <submittedName>
        <fullName evidence="2">REP element-mobilizing transposase RayT</fullName>
    </submittedName>
</protein>
<gene>
    <name evidence="2" type="ORF">SAMN04488519_10725</name>
</gene>
<dbReference type="EMBL" id="FOVW01000007">
    <property type="protein sequence ID" value="SFO47146.1"/>
    <property type="molecule type" value="Genomic_DNA"/>
</dbReference>
<accession>A0A1I5HGQ5</accession>
<dbReference type="Proteomes" id="UP000199564">
    <property type="component" value="Unassembled WGS sequence"/>
</dbReference>
<dbReference type="SUPFAM" id="SSF143422">
    <property type="entry name" value="Transposase IS200-like"/>
    <property type="match status" value="1"/>
</dbReference>
<evidence type="ECO:0000313" key="2">
    <source>
        <dbReference type="EMBL" id="SFO47146.1"/>
    </source>
</evidence>
<dbReference type="RefSeq" id="WP_091654390.1">
    <property type="nucleotide sequence ID" value="NZ_FOVW01000007.1"/>
</dbReference>
<dbReference type="InterPro" id="IPR002686">
    <property type="entry name" value="Transposase_17"/>
</dbReference>
<sequence length="150" mass="17688">MAGTFTKQIIHAIFSTKDRQKLILPKYELELYSYIAGILKQQNCTPISVGGYLDHVHVLFHLSSTLSLSAVMEHLKTHSSKFAKGMGPEMKNFYWQFGFGAFSVNPKETQKVVEYIRNQKEHHKTRTFQEEFIRFLNSYEIEFDEKYIWR</sequence>
<keyword evidence="3" id="KW-1185">Reference proteome</keyword>
<feature type="domain" description="Transposase IS200-like" evidence="1">
    <location>
        <begin position="5"/>
        <end position="119"/>
    </location>
</feature>
<organism evidence="2 3">
    <name type="scientific">Algoriphagus ornithinivorans</name>
    <dbReference type="NCBI Taxonomy" id="226506"/>
    <lineage>
        <taxon>Bacteria</taxon>
        <taxon>Pseudomonadati</taxon>
        <taxon>Bacteroidota</taxon>
        <taxon>Cytophagia</taxon>
        <taxon>Cytophagales</taxon>
        <taxon>Cyclobacteriaceae</taxon>
        <taxon>Algoriphagus</taxon>
    </lineage>
</organism>
<dbReference type="Gene3D" id="3.30.70.1290">
    <property type="entry name" value="Transposase IS200-like"/>
    <property type="match status" value="1"/>
</dbReference>
<dbReference type="PANTHER" id="PTHR33360">
    <property type="entry name" value="TRANSPOSASE FOR INSERTION SEQUENCE ELEMENT IS200"/>
    <property type="match status" value="1"/>
</dbReference>
<dbReference type="PANTHER" id="PTHR33360:SF2">
    <property type="entry name" value="TRANSPOSASE FOR INSERTION SEQUENCE ELEMENT IS200"/>
    <property type="match status" value="1"/>
</dbReference>
<dbReference type="Pfam" id="PF01797">
    <property type="entry name" value="Y1_Tnp"/>
    <property type="match status" value="1"/>
</dbReference>